<evidence type="ECO:0000313" key="2">
    <source>
        <dbReference type="Proteomes" id="UP000799778"/>
    </source>
</evidence>
<keyword evidence="2" id="KW-1185">Reference proteome</keyword>
<name>A0A6A5Y966_9PLEO</name>
<protein>
    <submittedName>
        <fullName evidence="1">Uncharacterized protein</fullName>
    </submittedName>
</protein>
<reference evidence="1" key="1">
    <citation type="journal article" date="2020" name="Stud. Mycol.">
        <title>101 Dothideomycetes genomes: a test case for predicting lifestyles and emergence of pathogens.</title>
        <authorList>
            <person name="Haridas S."/>
            <person name="Albert R."/>
            <person name="Binder M."/>
            <person name="Bloem J."/>
            <person name="Labutti K."/>
            <person name="Salamov A."/>
            <person name="Andreopoulos B."/>
            <person name="Baker S."/>
            <person name="Barry K."/>
            <person name="Bills G."/>
            <person name="Bluhm B."/>
            <person name="Cannon C."/>
            <person name="Castanera R."/>
            <person name="Culley D."/>
            <person name="Daum C."/>
            <person name="Ezra D."/>
            <person name="Gonzalez J."/>
            <person name="Henrissat B."/>
            <person name="Kuo A."/>
            <person name="Liang C."/>
            <person name="Lipzen A."/>
            <person name="Lutzoni F."/>
            <person name="Magnuson J."/>
            <person name="Mondo S."/>
            <person name="Nolan M."/>
            <person name="Ohm R."/>
            <person name="Pangilinan J."/>
            <person name="Park H.-J."/>
            <person name="Ramirez L."/>
            <person name="Alfaro M."/>
            <person name="Sun H."/>
            <person name="Tritt A."/>
            <person name="Yoshinaga Y."/>
            <person name="Zwiers L.-H."/>
            <person name="Turgeon B."/>
            <person name="Goodwin S."/>
            <person name="Spatafora J."/>
            <person name="Crous P."/>
            <person name="Grigoriev I."/>
        </authorList>
    </citation>
    <scope>NUCLEOTIDE SEQUENCE</scope>
    <source>
        <strain evidence="1">CBS 175.79</strain>
    </source>
</reference>
<organism evidence="1 2">
    <name type="scientific">Aaosphaeria arxii CBS 175.79</name>
    <dbReference type="NCBI Taxonomy" id="1450172"/>
    <lineage>
        <taxon>Eukaryota</taxon>
        <taxon>Fungi</taxon>
        <taxon>Dikarya</taxon>
        <taxon>Ascomycota</taxon>
        <taxon>Pezizomycotina</taxon>
        <taxon>Dothideomycetes</taxon>
        <taxon>Pleosporomycetidae</taxon>
        <taxon>Pleosporales</taxon>
        <taxon>Pleosporales incertae sedis</taxon>
        <taxon>Aaosphaeria</taxon>
    </lineage>
</organism>
<evidence type="ECO:0000313" key="1">
    <source>
        <dbReference type="EMBL" id="KAF2021958.1"/>
    </source>
</evidence>
<accession>A0A6A5Y966</accession>
<gene>
    <name evidence="1" type="ORF">BU24DRAFT_417603</name>
</gene>
<dbReference type="GeneID" id="54284157"/>
<dbReference type="Proteomes" id="UP000799778">
    <property type="component" value="Unassembled WGS sequence"/>
</dbReference>
<dbReference type="RefSeq" id="XP_033390297.1">
    <property type="nucleotide sequence ID" value="XM_033526760.1"/>
</dbReference>
<dbReference type="EMBL" id="ML978066">
    <property type="protein sequence ID" value="KAF2021958.1"/>
    <property type="molecule type" value="Genomic_DNA"/>
</dbReference>
<dbReference type="AlphaFoldDB" id="A0A6A5Y966"/>
<sequence length="64" mass="7129">MGGATWVVWGRFVCFFFLPQGWGGRFLVLGSGVCMQHEDNDGREGVARAFGEGGVVHVVWWDVR</sequence>
<proteinExistence type="predicted"/>